<evidence type="ECO:0000313" key="3">
    <source>
        <dbReference type="Proteomes" id="UP000812277"/>
    </source>
</evidence>
<sequence>MKVVILAGGLGTRISEESHLRPKPMIEIGGRPIIWHIMKAFAHYGFYEFVICLGYKGYVVKEYFAHYMLHESDVTFDFRDGDKTIIHQHAAEPWRVTLVGTGVDTMTGGRLKRAASYLDGGPFMLTYGDGVSDINIKELLAFHQSHGKKATVTAVQPRGRFGALMIGEAAVVNGFVEKPKGDGSWVNGGFFVFQPDVLDRIEGDATVLEKEPLEGLAADGELMAFSHGGFWQSMDTMRDRHTLEEYWKTGRAPWKVWDNHSGN</sequence>
<dbReference type="InterPro" id="IPR046981">
    <property type="entry name" value="G1P_cyt_trans"/>
</dbReference>
<evidence type="ECO:0000259" key="1">
    <source>
        <dbReference type="Pfam" id="PF00483"/>
    </source>
</evidence>
<dbReference type="CDD" id="cd02524">
    <property type="entry name" value="G1P_cytidylyltransferase"/>
    <property type="match status" value="1"/>
</dbReference>
<dbReference type="SUPFAM" id="SSF53448">
    <property type="entry name" value="Nucleotide-diphospho-sugar transferases"/>
    <property type="match status" value="1"/>
</dbReference>
<dbReference type="EC" id="2.7.7.33" evidence="2"/>
<dbReference type="InterPro" id="IPR029044">
    <property type="entry name" value="Nucleotide-diphossugar_trans"/>
</dbReference>
<dbReference type="NCBIfam" id="TIGR02623">
    <property type="entry name" value="G1P_cyt_trans"/>
    <property type="match status" value="1"/>
</dbReference>
<dbReference type="Pfam" id="PF00483">
    <property type="entry name" value="NTP_transferase"/>
    <property type="match status" value="1"/>
</dbReference>
<dbReference type="RefSeq" id="WP_219870619.1">
    <property type="nucleotide sequence ID" value="NZ_JAHZIJ010000001.1"/>
</dbReference>
<name>A0ABS7D0D7_9BACL</name>
<organism evidence="2 3">
    <name type="scientific">Paenibacillus oenotherae</name>
    <dbReference type="NCBI Taxonomy" id="1435645"/>
    <lineage>
        <taxon>Bacteria</taxon>
        <taxon>Bacillati</taxon>
        <taxon>Bacillota</taxon>
        <taxon>Bacilli</taxon>
        <taxon>Bacillales</taxon>
        <taxon>Paenibacillaceae</taxon>
        <taxon>Paenibacillus</taxon>
    </lineage>
</organism>
<proteinExistence type="predicted"/>
<keyword evidence="2" id="KW-0548">Nucleotidyltransferase</keyword>
<dbReference type="Gene3D" id="3.90.550.10">
    <property type="entry name" value="Spore Coat Polysaccharide Biosynthesis Protein SpsA, Chain A"/>
    <property type="match status" value="1"/>
</dbReference>
<protein>
    <submittedName>
        <fullName evidence="2">Glucose-1-phosphate cytidylyltransferase</fullName>
        <ecNumber evidence="2">2.7.7.33</ecNumber>
    </submittedName>
</protein>
<dbReference type="EMBL" id="JAHZIJ010000001">
    <property type="protein sequence ID" value="MBW7473387.1"/>
    <property type="molecule type" value="Genomic_DNA"/>
</dbReference>
<feature type="domain" description="Nucleotidyl transferase" evidence="1">
    <location>
        <begin position="2"/>
        <end position="215"/>
    </location>
</feature>
<accession>A0ABS7D0D7</accession>
<keyword evidence="2" id="KW-0808">Transferase</keyword>
<reference evidence="2 3" key="1">
    <citation type="submission" date="2021-07" db="EMBL/GenBank/DDBJ databases">
        <title>Paenibacillus radiodurans sp. nov., isolated from the southeastern edge of Tengger Desert.</title>
        <authorList>
            <person name="Zhang G."/>
        </authorList>
    </citation>
    <scope>NUCLEOTIDE SEQUENCE [LARGE SCALE GENOMIC DNA]</scope>
    <source>
        <strain evidence="2 3">DT7-4</strain>
    </source>
</reference>
<dbReference type="InterPro" id="IPR005835">
    <property type="entry name" value="NTP_transferase_dom"/>
</dbReference>
<dbReference type="Proteomes" id="UP000812277">
    <property type="component" value="Unassembled WGS sequence"/>
</dbReference>
<gene>
    <name evidence="2" type="primary">rfbF</name>
    <name evidence="2" type="ORF">K0T92_01355</name>
</gene>
<dbReference type="GO" id="GO:0047343">
    <property type="term" value="F:glucose-1-phosphate cytidylyltransferase activity"/>
    <property type="evidence" value="ECO:0007669"/>
    <property type="project" value="UniProtKB-EC"/>
</dbReference>
<dbReference type="PANTHER" id="PTHR47183:SF1">
    <property type="entry name" value="GLUCOSE-1-PHOSPHATE CYTIDYLYLTRANSFERASE"/>
    <property type="match status" value="1"/>
</dbReference>
<evidence type="ECO:0000313" key="2">
    <source>
        <dbReference type="EMBL" id="MBW7473387.1"/>
    </source>
</evidence>
<dbReference type="PANTHER" id="PTHR47183">
    <property type="entry name" value="GLUCOSE-1-PHOSPHATE CYTIDYLYLTRANSFERASE-RELATED"/>
    <property type="match status" value="1"/>
</dbReference>
<comment type="caution">
    <text evidence="2">The sequence shown here is derived from an EMBL/GenBank/DDBJ whole genome shotgun (WGS) entry which is preliminary data.</text>
</comment>
<keyword evidence="3" id="KW-1185">Reference proteome</keyword>
<dbReference type="InterPro" id="IPR013446">
    <property type="entry name" value="G1P_cyt_trans-like"/>
</dbReference>